<proteinExistence type="predicted"/>
<name>A0AAW6RNK6_9BURK</name>
<dbReference type="AlphaFoldDB" id="A0AAW6RNK6"/>
<dbReference type="RefSeq" id="WP_279524776.1">
    <property type="nucleotide sequence ID" value="NZ_JARVII010000020.1"/>
</dbReference>
<dbReference type="InterPro" id="IPR021853">
    <property type="entry name" value="DUF3460"/>
</dbReference>
<sequence length="78" mass="9119">MPIANFFRRPHYTSDATQFLNELKAQRPWLDAAQQQGRALLWDKEIDRQQQADMRAGRVAQPSYVYYPMGDFGKSRQG</sequence>
<dbReference type="Proteomes" id="UP001237156">
    <property type="component" value="Unassembled WGS sequence"/>
</dbReference>
<reference evidence="1 2" key="1">
    <citation type="submission" date="2023-04" db="EMBL/GenBank/DDBJ databases">
        <title>Ottowia paracancer sp. nov., isolated from human stomach.</title>
        <authorList>
            <person name="Song Y."/>
        </authorList>
    </citation>
    <scope>NUCLEOTIDE SEQUENCE [LARGE SCALE GENOMIC DNA]</scope>
    <source>
        <strain evidence="1 2">10c7w1</strain>
    </source>
</reference>
<dbReference type="Pfam" id="PF11943">
    <property type="entry name" value="DUF3460"/>
    <property type="match status" value="1"/>
</dbReference>
<protein>
    <submittedName>
        <fullName evidence="1">DUF3460 family protein</fullName>
    </submittedName>
</protein>
<evidence type="ECO:0000313" key="1">
    <source>
        <dbReference type="EMBL" id="MDG9699966.1"/>
    </source>
</evidence>
<evidence type="ECO:0000313" key="2">
    <source>
        <dbReference type="Proteomes" id="UP001237156"/>
    </source>
</evidence>
<gene>
    <name evidence="1" type="ORF">QB898_09625</name>
</gene>
<accession>A0AAW6RNK6</accession>
<organism evidence="1 2">
    <name type="scientific">Ottowia cancrivicina</name>
    <dbReference type="NCBI Taxonomy" id="3040346"/>
    <lineage>
        <taxon>Bacteria</taxon>
        <taxon>Pseudomonadati</taxon>
        <taxon>Pseudomonadota</taxon>
        <taxon>Betaproteobacteria</taxon>
        <taxon>Burkholderiales</taxon>
        <taxon>Comamonadaceae</taxon>
        <taxon>Ottowia</taxon>
    </lineage>
</organism>
<comment type="caution">
    <text evidence="1">The sequence shown here is derived from an EMBL/GenBank/DDBJ whole genome shotgun (WGS) entry which is preliminary data.</text>
</comment>
<keyword evidence="2" id="KW-1185">Reference proteome</keyword>
<dbReference type="EMBL" id="JARVII010000020">
    <property type="protein sequence ID" value="MDG9699966.1"/>
    <property type="molecule type" value="Genomic_DNA"/>
</dbReference>